<reference evidence="3" key="1">
    <citation type="submission" date="2014-01" db="EMBL/GenBank/DDBJ databases">
        <title>The Genome Sequence of Anopheles farauti FAR1 (V2).</title>
        <authorList>
            <consortium name="The Broad Institute Genomics Platform"/>
            <person name="Neafsey D.E."/>
            <person name="Besansky N."/>
            <person name="Howell P."/>
            <person name="Walton C."/>
            <person name="Young S.K."/>
            <person name="Zeng Q."/>
            <person name="Gargeya S."/>
            <person name="Fitzgerald M."/>
            <person name="Haas B."/>
            <person name="Abouelleil A."/>
            <person name="Allen A.W."/>
            <person name="Alvarado L."/>
            <person name="Arachchi H.M."/>
            <person name="Berlin A.M."/>
            <person name="Chapman S.B."/>
            <person name="Gainer-Dewar J."/>
            <person name="Goldberg J."/>
            <person name="Griggs A."/>
            <person name="Gujja S."/>
            <person name="Hansen M."/>
            <person name="Howarth C."/>
            <person name="Imamovic A."/>
            <person name="Ireland A."/>
            <person name="Larimer J."/>
            <person name="McCowan C."/>
            <person name="Murphy C."/>
            <person name="Pearson M."/>
            <person name="Poon T.W."/>
            <person name="Priest M."/>
            <person name="Roberts A."/>
            <person name="Saif S."/>
            <person name="Shea T."/>
            <person name="Sisk P."/>
            <person name="Sykes S."/>
            <person name="Wortman J."/>
            <person name="Nusbaum C."/>
            <person name="Birren B."/>
        </authorList>
    </citation>
    <scope>NUCLEOTIDE SEQUENCE [LARGE SCALE GENOMIC DNA]</scope>
    <source>
        <strain evidence="3">FAR1</strain>
    </source>
</reference>
<evidence type="ECO:0000313" key="3">
    <source>
        <dbReference type="Proteomes" id="UP000075886"/>
    </source>
</evidence>
<feature type="signal peptide" evidence="1">
    <location>
        <begin position="1"/>
        <end position="19"/>
    </location>
</feature>
<protein>
    <submittedName>
        <fullName evidence="2">Uncharacterized protein</fullName>
    </submittedName>
</protein>
<dbReference type="VEuPathDB" id="VectorBase:AFAF019637"/>
<dbReference type="EnsemblMetazoa" id="AFAF019637-RA">
    <property type="protein sequence ID" value="AFAF019637-PA"/>
    <property type="gene ID" value="AFAF019637"/>
</dbReference>
<proteinExistence type="predicted"/>
<reference evidence="2" key="2">
    <citation type="submission" date="2020-05" db="UniProtKB">
        <authorList>
            <consortium name="EnsemblMetazoa"/>
        </authorList>
    </citation>
    <scope>IDENTIFICATION</scope>
    <source>
        <strain evidence="2">FAR1</strain>
    </source>
</reference>
<dbReference type="AlphaFoldDB" id="A0A182QYV0"/>
<keyword evidence="3" id="KW-1185">Reference proteome</keyword>
<name>A0A182QYV0_9DIPT</name>
<keyword evidence="1" id="KW-0732">Signal</keyword>
<dbReference type="EMBL" id="AXCN02001629">
    <property type="status" value="NOT_ANNOTATED_CDS"/>
    <property type="molecule type" value="Genomic_DNA"/>
</dbReference>
<accession>A0A182QYV0</accession>
<dbReference type="Proteomes" id="UP000075886">
    <property type="component" value="Unassembled WGS sequence"/>
</dbReference>
<feature type="chain" id="PRO_5008133644" evidence="1">
    <location>
        <begin position="20"/>
        <end position="234"/>
    </location>
</feature>
<evidence type="ECO:0000256" key="1">
    <source>
        <dbReference type="SAM" id="SignalP"/>
    </source>
</evidence>
<evidence type="ECO:0000313" key="2">
    <source>
        <dbReference type="EnsemblMetazoa" id="AFAF019637-PA"/>
    </source>
</evidence>
<sequence>MSSWKLAYATVLLATVAQATFLETYQIQLTELHTQLTADIGQRFRQNSELNAQMIEQDLLPLLGEATVAIRAANRDLREQLGNIRPNETTSGDCWESVDGLIYLFTIFTQWDLQDCAYASYSQWMRYDGEERFYPVAHPLHRASSEIINTIVGVLSEENPVRNAEDVESRLDGSLDHFNEVSIDGLQDLDEELAQHNDRQEAIRSFMGQCVDRTIRTAQEDVEYVVRYAEDSCV</sequence>
<organism evidence="2 3">
    <name type="scientific">Anopheles farauti</name>
    <dbReference type="NCBI Taxonomy" id="69004"/>
    <lineage>
        <taxon>Eukaryota</taxon>
        <taxon>Metazoa</taxon>
        <taxon>Ecdysozoa</taxon>
        <taxon>Arthropoda</taxon>
        <taxon>Hexapoda</taxon>
        <taxon>Insecta</taxon>
        <taxon>Pterygota</taxon>
        <taxon>Neoptera</taxon>
        <taxon>Endopterygota</taxon>
        <taxon>Diptera</taxon>
        <taxon>Nematocera</taxon>
        <taxon>Culicoidea</taxon>
        <taxon>Culicidae</taxon>
        <taxon>Anophelinae</taxon>
        <taxon>Anopheles</taxon>
    </lineage>
</organism>